<keyword evidence="2 5" id="KW-0812">Transmembrane</keyword>
<feature type="transmembrane region" description="Helical" evidence="5">
    <location>
        <begin position="455"/>
        <end position="480"/>
    </location>
</feature>
<dbReference type="STRING" id="254877.A0A1V6TJB7"/>
<feature type="transmembrane region" description="Helical" evidence="5">
    <location>
        <begin position="210"/>
        <end position="233"/>
    </location>
</feature>
<feature type="transmembrane region" description="Helical" evidence="5">
    <location>
        <begin position="145"/>
        <end position="168"/>
    </location>
</feature>
<dbReference type="Pfam" id="PF07690">
    <property type="entry name" value="MFS_1"/>
    <property type="match status" value="1"/>
</dbReference>
<feature type="domain" description="Major facilitator superfamily (MFS) profile" evidence="6">
    <location>
        <begin position="45"/>
        <end position="516"/>
    </location>
</feature>
<keyword evidence="8" id="KW-1185">Reference proteome</keyword>
<evidence type="ECO:0000256" key="3">
    <source>
        <dbReference type="ARBA" id="ARBA00022989"/>
    </source>
</evidence>
<gene>
    <name evidence="7" type="ORF">PENFLA_c007G06817</name>
</gene>
<dbReference type="AlphaFoldDB" id="A0A1V6TJB7"/>
<feature type="transmembrane region" description="Helical" evidence="5">
    <location>
        <begin position="239"/>
        <end position="260"/>
    </location>
</feature>
<keyword evidence="3 5" id="KW-1133">Transmembrane helix</keyword>
<dbReference type="GO" id="GO:0016020">
    <property type="term" value="C:membrane"/>
    <property type="evidence" value="ECO:0007669"/>
    <property type="project" value="UniProtKB-SubCell"/>
</dbReference>
<feature type="transmembrane region" description="Helical" evidence="5">
    <location>
        <begin position="174"/>
        <end position="198"/>
    </location>
</feature>
<dbReference type="OrthoDB" id="194139at2759"/>
<dbReference type="EMBL" id="MLQL01000007">
    <property type="protein sequence ID" value="OQE26104.1"/>
    <property type="molecule type" value="Genomic_DNA"/>
</dbReference>
<evidence type="ECO:0000256" key="2">
    <source>
        <dbReference type="ARBA" id="ARBA00022692"/>
    </source>
</evidence>
<evidence type="ECO:0000256" key="1">
    <source>
        <dbReference type="ARBA" id="ARBA00004141"/>
    </source>
</evidence>
<feature type="transmembrane region" description="Helical" evidence="5">
    <location>
        <begin position="492"/>
        <end position="513"/>
    </location>
</feature>
<dbReference type="InterPro" id="IPR020846">
    <property type="entry name" value="MFS_dom"/>
</dbReference>
<evidence type="ECO:0000313" key="8">
    <source>
        <dbReference type="Proteomes" id="UP000191342"/>
    </source>
</evidence>
<accession>A0A1V6TJB7</accession>
<dbReference type="Proteomes" id="UP000191342">
    <property type="component" value="Unassembled WGS sequence"/>
</dbReference>
<dbReference type="Gene3D" id="1.20.1250.20">
    <property type="entry name" value="MFS general substrate transporter like domains"/>
    <property type="match status" value="1"/>
</dbReference>
<feature type="transmembrane region" description="Helical" evidence="5">
    <location>
        <begin position="397"/>
        <end position="421"/>
    </location>
</feature>
<evidence type="ECO:0000259" key="6">
    <source>
        <dbReference type="PROSITE" id="PS50850"/>
    </source>
</evidence>
<feature type="transmembrane region" description="Helical" evidence="5">
    <location>
        <begin position="427"/>
        <end position="448"/>
    </location>
</feature>
<protein>
    <recommendedName>
        <fullName evidence="6">Major facilitator superfamily (MFS) profile domain-containing protein</fullName>
    </recommendedName>
</protein>
<evidence type="ECO:0000256" key="4">
    <source>
        <dbReference type="ARBA" id="ARBA00023136"/>
    </source>
</evidence>
<dbReference type="SUPFAM" id="SSF103473">
    <property type="entry name" value="MFS general substrate transporter"/>
    <property type="match status" value="1"/>
</dbReference>
<dbReference type="PANTHER" id="PTHR23507">
    <property type="entry name" value="ZGC:174356"/>
    <property type="match status" value="1"/>
</dbReference>
<feature type="transmembrane region" description="Helical" evidence="5">
    <location>
        <begin position="117"/>
        <end position="136"/>
    </location>
</feature>
<sequence>MNNHNESSASERSPLLQDSINVDVDVSLPLEIPHTLPPRLKRRVILLLYSFAFFMMLGDNLQPAALIQIFENVICDDYYSMPSLPSASDITASPSSQLADRCKAQAVQKEVALVRGFHQLVPVFAAVLCTVPYGLLAERVGRKRVLFLSGAGVLAALSWVLAVCYWRFVSIRWVWLSGAFLFIGGGDAVTSSVVHIMVTDATAPAERAQIFLFLHAADVISGFLGPALSAALMEKGYTWTVLLLAEGVLCSGIILLTQFIPETLNLKEKLTFDTMSPQVGQSCPRRLELELSSSTKAATNFFAEISALLAPLLGVLTSNPQAVLLLCIFAPQTAARDLFTMIGLQYSSAKYSLPYSRGNVLLSIFQGAQGLCVLVLLPLVTHFIADRRGWTAWARDRLYSIASMTATASGLIIIAVAPALAIEATGLLLVAVGSCTTGFLMSLLGAAVQPGEVSAVYSAALMLSIVVRSLMGPVASMLFVKGLELGWHWMGLPFAAAAVLMAGMAIASGFICLEKKDPVEEHSC</sequence>
<dbReference type="PANTHER" id="PTHR23507:SF1">
    <property type="entry name" value="FI18259P1-RELATED"/>
    <property type="match status" value="1"/>
</dbReference>
<evidence type="ECO:0000256" key="5">
    <source>
        <dbReference type="SAM" id="Phobius"/>
    </source>
</evidence>
<name>A0A1V6TJB7_9EURO</name>
<comment type="subcellular location">
    <subcellularLocation>
        <location evidence="1">Membrane</location>
        <topology evidence="1">Multi-pass membrane protein</topology>
    </subcellularLocation>
</comment>
<dbReference type="PROSITE" id="PS50850">
    <property type="entry name" value="MFS"/>
    <property type="match status" value="1"/>
</dbReference>
<reference evidence="8" key="1">
    <citation type="journal article" date="2017" name="Nat. Microbiol.">
        <title>Global analysis of biosynthetic gene clusters reveals vast potential of secondary metabolite production in Penicillium species.</title>
        <authorList>
            <person name="Nielsen J.C."/>
            <person name="Grijseels S."/>
            <person name="Prigent S."/>
            <person name="Ji B."/>
            <person name="Dainat J."/>
            <person name="Nielsen K.F."/>
            <person name="Frisvad J.C."/>
            <person name="Workman M."/>
            <person name="Nielsen J."/>
        </authorList>
    </citation>
    <scope>NUCLEOTIDE SEQUENCE [LARGE SCALE GENOMIC DNA]</scope>
    <source>
        <strain evidence="8">IBT 14082</strain>
    </source>
</reference>
<organism evidence="7 8">
    <name type="scientific">Penicillium flavigenum</name>
    <dbReference type="NCBI Taxonomy" id="254877"/>
    <lineage>
        <taxon>Eukaryota</taxon>
        <taxon>Fungi</taxon>
        <taxon>Dikarya</taxon>
        <taxon>Ascomycota</taxon>
        <taxon>Pezizomycotina</taxon>
        <taxon>Eurotiomycetes</taxon>
        <taxon>Eurotiomycetidae</taxon>
        <taxon>Eurotiales</taxon>
        <taxon>Aspergillaceae</taxon>
        <taxon>Penicillium</taxon>
    </lineage>
</organism>
<comment type="caution">
    <text evidence="7">The sequence shown here is derived from an EMBL/GenBank/DDBJ whole genome shotgun (WGS) entry which is preliminary data.</text>
</comment>
<evidence type="ECO:0000313" key="7">
    <source>
        <dbReference type="EMBL" id="OQE26104.1"/>
    </source>
</evidence>
<proteinExistence type="predicted"/>
<dbReference type="InterPro" id="IPR036259">
    <property type="entry name" value="MFS_trans_sf"/>
</dbReference>
<feature type="transmembrane region" description="Helical" evidence="5">
    <location>
        <begin position="364"/>
        <end position="385"/>
    </location>
</feature>
<keyword evidence="4 5" id="KW-0472">Membrane</keyword>
<dbReference type="InterPro" id="IPR011701">
    <property type="entry name" value="MFS"/>
</dbReference>
<dbReference type="GO" id="GO:0022857">
    <property type="term" value="F:transmembrane transporter activity"/>
    <property type="evidence" value="ECO:0007669"/>
    <property type="project" value="InterPro"/>
</dbReference>